<accession>A0A1H3DGI1</accession>
<keyword evidence="3 6" id="KW-0812">Transmembrane</keyword>
<dbReference type="STRING" id="670155.SAMN04488001_0114"/>
<feature type="transmembrane region" description="Helical" evidence="6">
    <location>
        <begin position="291"/>
        <end position="310"/>
    </location>
</feature>
<evidence type="ECO:0000256" key="6">
    <source>
        <dbReference type="SAM" id="Phobius"/>
    </source>
</evidence>
<dbReference type="InterPro" id="IPR001851">
    <property type="entry name" value="ABC_transp_permease"/>
</dbReference>
<feature type="transmembrane region" description="Helical" evidence="6">
    <location>
        <begin position="163"/>
        <end position="184"/>
    </location>
</feature>
<feature type="transmembrane region" description="Helical" evidence="6">
    <location>
        <begin position="213"/>
        <end position="234"/>
    </location>
</feature>
<dbReference type="EMBL" id="FNOI01000011">
    <property type="protein sequence ID" value="SDX65471.1"/>
    <property type="molecule type" value="Genomic_DNA"/>
</dbReference>
<dbReference type="Pfam" id="PF02653">
    <property type="entry name" value="BPD_transp_2"/>
    <property type="match status" value="1"/>
</dbReference>
<dbReference type="CDD" id="cd06579">
    <property type="entry name" value="TM_PBP1_transp_AraH_like"/>
    <property type="match status" value="1"/>
</dbReference>
<dbReference type="OrthoDB" id="9784538at2"/>
<dbReference type="Proteomes" id="UP000199441">
    <property type="component" value="Unassembled WGS sequence"/>
</dbReference>
<feature type="transmembrane region" description="Helical" evidence="6">
    <location>
        <begin position="12"/>
        <end position="33"/>
    </location>
</feature>
<evidence type="ECO:0000256" key="4">
    <source>
        <dbReference type="ARBA" id="ARBA00022989"/>
    </source>
</evidence>
<reference evidence="8" key="1">
    <citation type="submission" date="2016-10" db="EMBL/GenBank/DDBJ databases">
        <authorList>
            <person name="Varghese N."/>
            <person name="Submissions S."/>
        </authorList>
    </citation>
    <scope>NUCLEOTIDE SEQUENCE [LARGE SCALE GENOMIC DNA]</scope>
    <source>
        <strain evidence="8">DSM 26922</strain>
    </source>
</reference>
<comment type="subcellular location">
    <subcellularLocation>
        <location evidence="1">Cell membrane</location>
        <topology evidence="1">Multi-pass membrane protein</topology>
    </subcellularLocation>
</comment>
<name>A0A1H3DGI1_9RHOB</name>
<evidence type="ECO:0000256" key="2">
    <source>
        <dbReference type="ARBA" id="ARBA00022475"/>
    </source>
</evidence>
<evidence type="ECO:0000256" key="5">
    <source>
        <dbReference type="ARBA" id="ARBA00023136"/>
    </source>
</evidence>
<sequence length="324" mass="34600">MFMQRLRAGRIITGAEAGILGAALLLVMIFAIASDSFLTQYNVFNLTRTQSLYMFVALAQAIMLVTGNMNLSVGAIAGLTAVTFGYTVDTLGLPWPLCVLIALSVSLGTGFFNGFVMTKLGVNSFIVTLSTLFIFTGIVYGVSEGYSYRNIPASFKAIGRGSFLGLPYLFYLMLGTLGAVWYMFRYTIFGRQLLATGSNKEAAELSGINTNRIIMGANLLSSLFAGVGGLLWVSRLGSAQPAIGENWLIISFAVAIIGGTALAGGRITALGLFAGGLIMVLIKNGLILVQANVYFEQAFLGSIILLTILLDRAREVWSAKARKS</sequence>
<gene>
    <name evidence="7" type="ORF">SAMN04488001_0114</name>
</gene>
<feature type="transmembrane region" description="Helical" evidence="6">
    <location>
        <begin position="93"/>
        <end position="116"/>
    </location>
</feature>
<feature type="transmembrane region" description="Helical" evidence="6">
    <location>
        <begin position="246"/>
        <end position="279"/>
    </location>
</feature>
<feature type="transmembrane region" description="Helical" evidence="6">
    <location>
        <begin position="53"/>
        <end position="86"/>
    </location>
</feature>
<keyword evidence="2" id="KW-1003">Cell membrane</keyword>
<dbReference type="GO" id="GO:0005886">
    <property type="term" value="C:plasma membrane"/>
    <property type="evidence" value="ECO:0007669"/>
    <property type="project" value="UniProtKB-SubCell"/>
</dbReference>
<evidence type="ECO:0000313" key="8">
    <source>
        <dbReference type="Proteomes" id="UP000199441"/>
    </source>
</evidence>
<dbReference type="PANTHER" id="PTHR32196:SF15">
    <property type="entry name" value="SUGAR ABC TRANSPORTER PERMEASE PROTEIN"/>
    <property type="match status" value="1"/>
</dbReference>
<feature type="transmembrane region" description="Helical" evidence="6">
    <location>
        <begin position="122"/>
        <end position="142"/>
    </location>
</feature>
<proteinExistence type="predicted"/>
<evidence type="ECO:0000256" key="3">
    <source>
        <dbReference type="ARBA" id="ARBA00022692"/>
    </source>
</evidence>
<organism evidence="7 8">
    <name type="scientific">Litoreibacter albidus</name>
    <dbReference type="NCBI Taxonomy" id="670155"/>
    <lineage>
        <taxon>Bacteria</taxon>
        <taxon>Pseudomonadati</taxon>
        <taxon>Pseudomonadota</taxon>
        <taxon>Alphaproteobacteria</taxon>
        <taxon>Rhodobacterales</taxon>
        <taxon>Roseobacteraceae</taxon>
        <taxon>Litoreibacter</taxon>
    </lineage>
</organism>
<keyword evidence="5 6" id="KW-0472">Membrane</keyword>
<dbReference type="PANTHER" id="PTHR32196">
    <property type="entry name" value="ABC TRANSPORTER PERMEASE PROTEIN YPHD-RELATED-RELATED"/>
    <property type="match status" value="1"/>
</dbReference>
<evidence type="ECO:0000313" key="7">
    <source>
        <dbReference type="EMBL" id="SDX65471.1"/>
    </source>
</evidence>
<keyword evidence="8" id="KW-1185">Reference proteome</keyword>
<evidence type="ECO:0000256" key="1">
    <source>
        <dbReference type="ARBA" id="ARBA00004651"/>
    </source>
</evidence>
<protein>
    <submittedName>
        <fullName evidence="7">Ribose transport system permease protein</fullName>
    </submittedName>
</protein>
<dbReference type="RefSeq" id="WP_089948980.1">
    <property type="nucleotide sequence ID" value="NZ_FNOI01000011.1"/>
</dbReference>
<dbReference type="GO" id="GO:0022857">
    <property type="term" value="F:transmembrane transporter activity"/>
    <property type="evidence" value="ECO:0007669"/>
    <property type="project" value="InterPro"/>
</dbReference>
<dbReference type="AlphaFoldDB" id="A0A1H3DGI1"/>
<keyword evidence="4 6" id="KW-1133">Transmembrane helix</keyword>